<dbReference type="PANTHER" id="PTHR11825:SF44">
    <property type="entry name" value="BRANCHED-CHAIN-AMINO-ACID AMINOTRANSFERASE"/>
    <property type="match status" value="1"/>
</dbReference>
<dbReference type="EMBL" id="JROU02001878">
    <property type="protein sequence ID" value="OEH74905.1"/>
    <property type="molecule type" value="Genomic_DNA"/>
</dbReference>
<accession>A0A1D3CUP7</accession>
<comment type="similarity">
    <text evidence="2">Belongs to the class-IV pyridoxal-phosphate-dependent aminotransferase family.</text>
</comment>
<reference evidence="4 5" key="1">
    <citation type="journal article" date="2016" name="BMC Genomics">
        <title>Comparative genomics reveals Cyclospora cayetanensis possesses coccidia-like metabolism and invasion components but unique surface antigens.</title>
        <authorList>
            <person name="Liu S."/>
            <person name="Wang L."/>
            <person name="Zheng H."/>
            <person name="Xu Z."/>
            <person name="Roellig D.M."/>
            <person name="Li N."/>
            <person name="Frace M.A."/>
            <person name="Tang K."/>
            <person name="Arrowood M.J."/>
            <person name="Moss D.M."/>
            <person name="Zhang L."/>
            <person name="Feng Y."/>
            <person name="Xiao L."/>
        </authorList>
    </citation>
    <scope>NUCLEOTIDE SEQUENCE [LARGE SCALE GENOMIC DNA]</scope>
    <source>
        <strain evidence="4 5">CHN_HEN01</strain>
    </source>
</reference>
<evidence type="ECO:0000256" key="2">
    <source>
        <dbReference type="ARBA" id="ARBA00009320"/>
    </source>
</evidence>
<dbReference type="VEuPathDB" id="ToxoDB:cyc_04482"/>
<gene>
    <name evidence="4" type="ORF">cyc_04482</name>
</gene>
<proteinExistence type="inferred from homology"/>
<keyword evidence="3" id="KW-0663">Pyridoxal phosphate</keyword>
<organism evidence="4 5">
    <name type="scientific">Cyclospora cayetanensis</name>
    <dbReference type="NCBI Taxonomy" id="88456"/>
    <lineage>
        <taxon>Eukaryota</taxon>
        <taxon>Sar</taxon>
        <taxon>Alveolata</taxon>
        <taxon>Apicomplexa</taxon>
        <taxon>Conoidasida</taxon>
        <taxon>Coccidia</taxon>
        <taxon>Eucoccidiorida</taxon>
        <taxon>Eimeriorina</taxon>
        <taxon>Eimeriidae</taxon>
        <taxon>Cyclospora</taxon>
    </lineage>
</organism>
<sequence length="168" mass="18384">MSLFVLWVNERGEEELATPALGRDLVLPGITRQTVLDVATAIRPQIKGTPRRKGASRRFLPCGVASAVWHASSYAVAERDVRMKKDLIPAFKEGRVREIFCTGTGALVVPVEGLHFQGTFYGGSEGIEAAEKKAHPQLHAASFAEAVKEHILDIQTGELPRHPFVVEC</sequence>
<evidence type="ECO:0000256" key="3">
    <source>
        <dbReference type="ARBA" id="ARBA00022898"/>
    </source>
</evidence>
<keyword evidence="5" id="KW-1185">Reference proteome</keyword>
<dbReference type="GO" id="GO:0009099">
    <property type="term" value="P:L-valine biosynthetic process"/>
    <property type="evidence" value="ECO:0007669"/>
    <property type="project" value="TreeGrafter"/>
</dbReference>
<evidence type="ECO:0000256" key="1">
    <source>
        <dbReference type="ARBA" id="ARBA00001933"/>
    </source>
</evidence>
<evidence type="ECO:0000313" key="5">
    <source>
        <dbReference type="Proteomes" id="UP000095192"/>
    </source>
</evidence>
<dbReference type="GO" id="GO:0009098">
    <property type="term" value="P:L-leucine biosynthetic process"/>
    <property type="evidence" value="ECO:0007669"/>
    <property type="project" value="TreeGrafter"/>
</dbReference>
<protein>
    <submittedName>
        <fullName evidence="4">Branched-chain-amino-acid aminotransferase</fullName>
    </submittedName>
</protein>
<dbReference type="PANTHER" id="PTHR11825">
    <property type="entry name" value="SUBGROUP IIII AMINOTRANSFERASE"/>
    <property type="match status" value="1"/>
</dbReference>
<dbReference type="Proteomes" id="UP000095192">
    <property type="component" value="Unassembled WGS sequence"/>
</dbReference>
<dbReference type="AlphaFoldDB" id="A0A1D3CUP7"/>
<keyword evidence="4" id="KW-0808">Transferase</keyword>
<dbReference type="GO" id="GO:0005739">
    <property type="term" value="C:mitochondrion"/>
    <property type="evidence" value="ECO:0007669"/>
    <property type="project" value="TreeGrafter"/>
</dbReference>
<dbReference type="GO" id="GO:0004084">
    <property type="term" value="F:branched-chain-amino-acid transaminase activity"/>
    <property type="evidence" value="ECO:0007669"/>
    <property type="project" value="InterPro"/>
</dbReference>
<keyword evidence="4" id="KW-0032">Aminotransferase</keyword>
<dbReference type="InterPro" id="IPR043132">
    <property type="entry name" value="BCAT-like_C"/>
</dbReference>
<evidence type="ECO:0000313" key="4">
    <source>
        <dbReference type="EMBL" id="OEH74905.1"/>
    </source>
</evidence>
<comment type="caution">
    <text evidence="4">The sequence shown here is derived from an EMBL/GenBank/DDBJ whole genome shotgun (WGS) entry which is preliminary data.</text>
</comment>
<comment type="cofactor">
    <cofactor evidence="1">
        <name>pyridoxal 5'-phosphate</name>
        <dbReference type="ChEBI" id="CHEBI:597326"/>
    </cofactor>
</comment>
<dbReference type="Gene3D" id="3.20.10.10">
    <property type="entry name" value="D-amino Acid Aminotransferase, subunit A, domain 2"/>
    <property type="match status" value="1"/>
</dbReference>
<dbReference type="VEuPathDB" id="ToxoDB:LOC34624521"/>
<dbReference type="InterPro" id="IPR036038">
    <property type="entry name" value="Aminotransferase-like"/>
</dbReference>
<dbReference type="InParanoid" id="A0A1D3CUP7"/>
<dbReference type="SUPFAM" id="SSF56752">
    <property type="entry name" value="D-aminoacid aminotransferase-like PLP-dependent enzymes"/>
    <property type="match status" value="1"/>
</dbReference>
<dbReference type="InterPro" id="IPR005786">
    <property type="entry name" value="B_amino_transII"/>
</dbReference>
<name>A0A1D3CUP7_9EIME</name>